<dbReference type="GO" id="GO:0003700">
    <property type="term" value="F:DNA-binding transcription factor activity"/>
    <property type="evidence" value="ECO:0007669"/>
    <property type="project" value="TreeGrafter"/>
</dbReference>
<feature type="compositionally biased region" description="Basic and acidic residues" evidence="4">
    <location>
        <begin position="654"/>
        <end position="663"/>
    </location>
</feature>
<feature type="compositionally biased region" description="Basic and acidic residues" evidence="4">
    <location>
        <begin position="300"/>
        <end position="311"/>
    </location>
</feature>
<dbReference type="Proteomes" id="UP000250140">
    <property type="component" value="Unassembled WGS sequence"/>
</dbReference>
<proteinExistence type="predicted"/>
<dbReference type="InterPro" id="IPR017930">
    <property type="entry name" value="Myb_dom"/>
</dbReference>
<feature type="compositionally biased region" description="Polar residues" evidence="4">
    <location>
        <begin position="426"/>
        <end position="437"/>
    </location>
</feature>
<feature type="region of interest" description="Disordered" evidence="4">
    <location>
        <begin position="654"/>
        <end position="686"/>
    </location>
</feature>
<dbReference type="PROSITE" id="PS50090">
    <property type="entry name" value="MYB_LIKE"/>
    <property type="match status" value="2"/>
</dbReference>
<evidence type="ECO:0000256" key="4">
    <source>
        <dbReference type="SAM" id="MobiDB-lite"/>
    </source>
</evidence>
<dbReference type="GO" id="GO:0000976">
    <property type="term" value="F:transcription cis-regulatory region binding"/>
    <property type="evidence" value="ECO:0007669"/>
    <property type="project" value="TreeGrafter"/>
</dbReference>
<dbReference type="OrthoDB" id="39591at2759"/>
<evidence type="ECO:0000259" key="5">
    <source>
        <dbReference type="PROSITE" id="PS50090"/>
    </source>
</evidence>
<feature type="compositionally biased region" description="Acidic residues" evidence="4">
    <location>
        <begin position="809"/>
        <end position="820"/>
    </location>
</feature>
<evidence type="ECO:0000313" key="8">
    <source>
        <dbReference type="Proteomes" id="UP000250140"/>
    </source>
</evidence>
<feature type="region of interest" description="Disordered" evidence="4">
    <location>
        <begin position="777"/>
        <end position="842"/>
    </location>
</feature>
<protein>
    <recommendedName>
        <fullName evidence="9">Myb transcription factor</fullName>
    </recommendedName>
</protein>
<feature type="compositionally biased region" description="Basic residues" evidence="4">
    <location>
        <begin position="789"/>
        <end position="805"/>
    </location>
</feature>
<dbReference type="AlphaFoldDB" id="A0A8E2EQA9"/>
<dbReference type="CDD" id="cd00167">
    <property type="entry name" value="SANT"/>
    <property type="match status" value="2"/>
</dbReference>
<feature type="domain" description="Myb-like" evidence="5">
    <location>
        <begin position="526"/>
        <end position="575"/>
    </location>
</feature>
<evidence type="ECO:0000256" key="3">
    <source>
        <dbReference type="ARBA" id="ARBA00023242"/>
    </source>
</evidence>
<dbReference type="SMART" id="SM00717">
    <property type="entry name" value="SANT"/>
    <property type="match status" value="3"/>
</dbReference>
<dbReference type="InterPro" id="IPR001005">
    <property type="entry name" value="SANT/Myb"/>
</dbReference>
<dbReference type="SUPFAM" id="SSF46689">
    <property type="entry name" value="Homeodomain-like"/>
    <property type="match status" value="2"/>
</dbReference>
<name>A0A8E2EQA9_9PEZI</name>
<dbReference type="InterPro" id="IPR009057">
    <property type="entry name" value="Homeodomain-like_sf"/>
</dbReference>
<feature type="compositionally biased region" description="Basic residues" evidence="4">
    <location>
        <begin position="312"/>
        <end position="325"/>
    </location>
</feature>
<dbReference type="EMBL" id="KV750891">
    <property type="protein sequence ID" value="OCL02708.1"/>
    <property type="molecule type" value="Genomic_DNA"/>
</dbReference>
<sequence length="842" mass="95178">MEGSGVTIQEDSVVENEFDLGDLNFVGLDAFAARNIQGNIEQEVWYGGSDSNNNMDLYGSYPLCAMQQTESSIANQFNGGEFFLGASVPPMTAESSNSVVAEDFTFTYPAHCSRNTWDGSFRNTPRYHSFEEQFGYYDVSMGQHPSQADPHSPSGPAQHMGEQRRPNAQHAFIDDDIAASSQLLAETYQRSEKAQENGVVGEDGLDTTGKKKAKKSRKSQDVTGKTLKGKKSRSRKSDPVLSDGVEIAASCNVETGPVQKKDKKRRVTQARAEVSTPVQPSSTNITRPPTTSAGVSEPSHVPHDSLGEHGGGRLKKSTGSKKRKRQLEDVPAAVSDLEAATESGNRVHPDPAAESRAPPITPSRTPVRKKPRKSRADPVLSTPTLDHSISKPSKRKKRASKAAILDDDQEKENVESQDDKLDDAEQQTQPGARSVQKSGVFDKDEIKRLTDAINAYMITNGLNKLQMIEMIQHTKPKPHNIPPGADLQRMREQDNAVAAMWSELHEVLPNRTRQSIMRNCRRKWHNYEARGGKWGADEDELLKEVYQLHPHKWTEIATFMKRSPEDCRDRWRNYIVNGEKRVTDVWTETEERALLSAVHECVEKLNEDHEERHGTLKDYDAWKFLNWQMISDRMGGRRSRLQCSYKFRKLHERQSQIDSHPDDEAAASAAADQSPETSQKKSSWRVDQAKKNWKKMLPGDKYSILQDIVDSETIEEANIPWTLIAKRNKGSFWTTMDRKIAFLKMKDLVHEQDSLEELLNALKDYFRVHHTDDLESFYQPTPEESTERKTRKYRRKSASKSSKHKSTSDVEDSDSDDNDNEHENENKKTMLTPSLGNPKMNK</sequence>
<feature type="region of interest" description="Disordered" evidence="4">
    <location>
        <begin position="140"/>
        <end position="165"/>
    </location>
</feature>
<accession>A0A8E2EQA9</accession>
<keyword evidence="3" id="KW-0539">Nucleus</keyword>
<reference evidence="7 8" key="1">
    <citation type="journal article" date="2016" name="Nat. Commun.">
        <title>Ectomycorrhizal ecology is imprinted in the genome of the dominant symbiotic fungus Cenococcum geophilum.</title>
        <authorList>
            <consortium name="DOE Joint Genome Institute"/>
            <person name="Peter M."/>
            <person name="Kohler A."/>
            <person name="Ohm R.A."/>
            <person name="Kuo A."/>
            <person name="Krutzmann J."/>
            <person name="Morin E."/>
            <person name="Arend M."/>
            <person name="Barry K.W."/>
            <person name="Binder M."/>
            <person name="Choi C."/>
            <person name="Clum A."/>
            <person name="Copeland A."/>
            <person name="Grisel N."/>
            <person name="Haridas S."/>
            <person name="Kipfer T."/>
            <person name="LaButti K."/>
            <person name="Lindquist E."/>
            <person name="Lipzen A."/>
            <person name="Maire R."/>
            <person name="Meier B."/>
            <person name="Mihaltcheva S."/>
            <person name="Molinier V."/>
            <person name="Murat C."/>
            <person name="Poggeler S."/>
            <person name="Quandt C.A."/>
            <person name="Sperisen C."/>
            <person name="Tritt A."/>
            <person name="Tisserant E."/>
            <person name="Crous P.W."/>
            <person name="Henrissat B."/>
            <person name="Nehls U."/>
            <person name="Egli S."/>
            <person name="Spatafora J.W."/>
            <person name="Grigoriev I.V."/>
            <person name="Martin F.M."/>
        </authorList>
    </citation>
    <scope>NUCLEOTIDE SEQUENCE [LARGE SCALE GENOMIC DNA]</scope>
    <source>
        <strain evidence="7 8">CBS 207.34</strain>
    </source>
</reference>
<evidence type="ECO:0000259" key="6">
    <source>
        <dbReference type="PROSITE" id="PS51294"/>
    </source>
</evidence>
<keyword evidence="2" id="KW-0238">DNA-binding</keyword>
<dbReference type="PANTHER" id="PTHR46380">
    <property type="entry name" value="CYCLIN-D-BINDING MYB-LIKE TRANSCRIPTION FACTOR 1"/>
    <property type="match status" value="1"/>
</dbReference>
<evidence type="ECO:0000256" key="2">
    <source>
        <dbReference type="ARBA" id="ARBA00023125"/>
    </source>
</evidence>
<dbReference type="PROSITE" id="PS51294">
    <property type="entry name" value="HTH_MYB"/>
    <property type="match status" value="1"/>
</dbReference>
<evidence type="ECO:0000256" key="1">
    <source>
        <dbReference type="ARBA" id="ARBA00004123"/>
    </source>
</evidence>
<feature type="domain" description="HTH myb-type" evidence="6">
    <location>
        <begin position="530"/>
        <end position="579"/>
    </location>
</feature>
<gene>
    <name evidence="7" type="ORF">AOQ84DRAFT_392776</name>
</gene>
<feature type="region of interest" description="Disordered" evidence="4">
    <location>
        <begin position="188"/>
        <end position="439"/>
    </location>
</feature>
<dbReference type="Gene3D" id="1.10.10.60">
    <property type="entry name" value="Homeodomain-like"/>
    <property type="match status" value="2"/>
</dbReference>
<comment type="subcellular location">
    <subcellularLocation>
        <location evidence="1">Nucleus</location>
    </subcellularLocation>
</comment>
<organism evidence="7 8">
    <name type="scientific">Glonium stellatum</name>
    <dbReference type="NCBI Taxonomy" id="574774"/>
    <lineage>
        <taxon>Eukaryota</taxon>
        <taxon>Fungi</taxon>
        <taxon>Dikarya</taxon>
        <taxon>Ascomycota</taxon>
        <taxon>Pezizomycotina</taxon>
        <taxon>Dothideomycetes</taxon>
        <taxon>Pleosporomycetidae</taxon>
        <taxon>Gloniales</taxon>
        <taxon>Gloniaceae</taxon>
        <taxon>Glonium</taxon>
    </lineage>
</organism>
<feature type="domain" description="Myb-like" evidence="5">
    <location>
        <begin position="586"/>
        <end position="651"/>
    </location>
</feature>
<dbReference type="InterPro" id="IPR051651">
    <property type="entry name" value="DMTF1_DNA-bind_reg"/>
</dbReference>
<evidence type="ECO:0000313" key="7">
    <source>
        <dbReference type="EMBL" id="OCL02708.1"/>
    </source>
</evidence>
<keyword evidence="8" id="KW-1185">Reference proteome</keyword>
<evidence type="ECO:0008006" key="9">
    <source>
        <dbReference type="Google" id="ProtNLM"/>
    </source>
</evidence>
<dbReference type="Pfam" id="PF00249">
    <property type="entry name" value="Myb_DNA-binding"/>
    <property type="match status" value="1"/>
</dbReference>
<feature type="compositionally biased region" description="Polar residues" evidence="4">
    <location>
        <begin position="276"/>
        <end position="294"/>
    </location>
</feature>
<dbReference type="PANTHER" id="PTHR46380:SF2">
    <property type="entry name" value="CYCLIN-D-BINDING MYB-LIKE TRANSCRIPTION FACTOR 1"/>
    <property type="match status" value="1"/>
</dbReference>
<dbReference type="GO" id="GO:0005634">
    <property type="term" value="C:nucleus"/>
    <property type="evidence" value="ECO:0007669"/>
    <property type="project" value="UniProtKB-SubCell"/>
</dbReference>